<evidence type="ECO:0000256" key="1">
    <source>
        <dbReference type="SAM" id="MobiDB-lite"/>
    </source>
</evidence>
<dbReference type="EMBL" id="SMKZ01000009">
    <property type="protein sequence ID" value="TDE11842.1"/>
    <property type="molecule type" value="Genomic_DNA"/>
</dbReference>
<dbReference type="Proteomes" id="UP000294739">
    <property type="component" value="Unassembled WGS sequence"/>
</dbReference>
<feature type="compositionally biased region" description="Low complexity" evidence="1">
    <location>
        <begin position="37"/>
        <end position="67"/>
    </location>
</feature>
<evidence type="ECO:0000313" key="2">
    <source>
        <dbReference type="EMBL" id="TDE11842.1"/>
    </source>
</evidence>
<name>A0A4R5DDE1_9ACTN</name>
<feature type="region of interest" description="Disordered" evidence="1">
    <location>
        <begin position="30"/>
        <end position="75"/>
    </location>
</feature>
<evidence type="ECO:0000313" key="3">
    <source>
        <dbReference type="Proteomes" id="UP000294739"/>
    </source>
</evidence>
<proteinExistence type="predicted"/>
<accession>A0A4R5DDE1</accession>
<dbReference type="OrthoDB" id="5197508at2"/>
<gene>
    <name evidence="2" type="ORF">E1269_08755</name>
</gene>
<keyword evidence="3" id="KW-1185">Reference proteome</keyword>
<reference evidence="2 3" key="1">
    <citation type="submission" date="2019-03" db="EMBL/GenBank/DDBJ databases">
        <title>Draft genome sequences of novel Actinobacteria.</title>
        <authorList>
            <person name="Sahin N."/>
            <person name="Ay H."/>
            <person name="Saygin H."/>
        </authorList>
    </citation>
    <scope>NUCLEOTIDE SEQUENCE [LARGE SCALE GENOMIC DNA]</scope>
    <source>
        <strain evidence="2 3">5K138</strain>
    </source>
</reference>
<dbReference type="AlphaFoldDB" id="A0A4R5DDE1"/>
<dbReference type="RefSeq" id="WP_131893456.1">
    <property type="nucleotide sequence ID" value="NZ_SMKZ01000009.1"/>
</dbReference>
<comment type="caution">
    <text evidence="2">The sequence shown here is derived from an EMBL/GenBank/DDBJ whole genome shotgun (WGS) entry which is preliminary data.</text>
</comment>
<organism evidence="2 3">
    <name type="scientific">Jiangella asiatica</name>
    <dbReference type="NCBI Taxonomy" id="2530372"/>
    <lineage>
        <taxon>Bacteria</taxon>
        <taxon>Bacillati</taxon>
        <taxon>Actinomycetota</taxon>
        <taxon>Actinomycetes</taxon>
        <taxon>Jiangellales</taxon>
        <taxon>Jiangellaceae</taxon>
        <taxon>Jiangella</taxon>
    </lineage>
</organism>
<dbReference type="InParanoid" id="A0A4R5DDE1"/>
<sequence>MSSRASGGALAASLITAAIVGFAGGAYVGGQQGGEEPGSSASTPPESTTPVGETPATPTEEATAGVTLSADPTSVAPNEDISLAVSIEPAEEGVELQIQRSVDGGEWENFPNVNLITTDANGQGTSRLNSQREGVNSFRVVRVDDDSVVSNAVEVTIG</sequence>
<protein>
    <submittedName>
        <fullName evidence="2">Uncharacterized protein</fullName>
    </submittedName>
</protein>